<evidence type="ECO:0000256" key="5">
    <source>
        <dbReference type="ARBA" id="ARBA00023136"/>
    </source>
</evidence>
<feature type="transmembrane region" description="Helical" evidence="7">
    <location>
        <begin position="171"/>
        <end position="196"/>
    </location>
</feature>
<dbReference type="PROSITE" id="PS50283">
    <property type="entry name" value="NA_SOLUT_SYMP_3"/>
    <property type="match status" value="1"/>
</dbReference>
<feature type="transmembrane region" description="Helical" evidence="7">
    <location>
        <begin position="590"/>
        <end position="606"/>
    </location>
</feature>
<evidence type="ECO:0000313" key="9">
    <source>
        <dbReference type="Proteomes" id="UP001416858"/>
    </source>
</evidence>
<dbReference type="EMBL" id="BAABRO010000010">
    <property type="protein sequence ID" value="GAA5508608.1"/>
    <property type="molecule type" value="Genomic_DNA"/>
</dbReference>
<reference evidence="8 9" key="1">
    <citation type="submission" date="2024-02" db="EMBL/GenBank/DDBJ databases">
        <title>Rhodopirellula caenicola NBRC 110016.</title>
        <authorList>
            <person name="Ichikawa N."/>
            <person name="Katano-Makiyama Y."/>
            <person name="Hidaka K."/>
        </authorList>
    </citation>
    <scope>NUCLEOTIDE SEQUENCE [LARGE SCALE GENOMIC DNA]</scope>
    <source>
        <strain evidence="8 9">NBRC 110016</strain>
    </source>
</reference>
<dbReference type="InterPro" id="IPR001734">
    <property type="entry name" value="Na/solute_symporter"/>
</dbReference>
<evidence type="ECO:0000256" key="1">
    <source>
        <dbReference type="ARBA" id="ARBA00004141"/>
    </source>
</evidence>
<evidence type="ECO:0000313" key="8">
    <source>
        <dbReference type="EMBL" id="GAA5508608.1"/>
    </source>
</evidence>
<feature type="transmembrane region" description="Helical" evidence="7">
    <location>
        <begin position="334"/>
        <end position="359"/>
    </location>
</feature>
<comment type="caution">
    <text evidence="8">The sequence shown here is derived from an EMBL/GenBank/DDBJ whole genome shotgun (WGS) entry which is preliminary data.</text>
</comment>
<dbReference type="Pfam" id="PF00474">
    <property type="entry name" value="SSF"/>
    <property type="match status" value="1"/>
</dbReference>
<feature type="transmembrane region" description="Helical" evidence="7">
    <location>
        <begin position="294"/>
        <end position="313"/>
    </location>
</feature>
<comment type="similarity">
    <text evidence="2 6">Belongs to the sodium:solute symporter (SSF) (TC 2.A.21) family.</text>
</comment>
<evidence type="ECO:0000256" key="7">
    <source>
        <dbReference type="SAM" id="Phobius"/>
    </source>
</evidence>
<feature type="transmembrane region" description="Helical" evidence="7">
    <location>
        <begin position="55"/>
        <end position="75"/>
    </location>
</feature>
<dbReference type="CDD" id="cd10329">
    <property type="entry name" value="SLC5sbd_SGLT1-like"/>
    <property type="match status" value="1"/>
</dbReference>
<dbReference type="InterPro" id="IPR038377">
    <property type="entry name" value="Na/Glc_symporter_sf"/>
</dbReference>
<dbReference type="Proteomes" id="UP001416858">
    <property type="component" value="Unassembled WGS sequence"/>
</dbReference>
<comment type="subcellular location">
    <subcellularLocation>
        <location evidence="1">Membrane</location>
        <topology evidence="1">Multi-pass membrane protein</topology>
    </subcellularLocation>
</comment>
<feature type="transmembrane region" description="Helical" evidence="7">
    <location>
        <begin position="208"/>
        <end position="229"/>
    </location>
</feature>
<evidence type="ECO:0008006" key="10">
    <source>
        <dbReference type="Google" id="ProtNLM"/>
    </source>
</evidence>
<proteinExistence type="inferred from homology"/>
<feature type="transmembrane region" description="Helical" evidence="7">
    <location>
        <begin position="531"/>
        <end position="549"/>
    </location>
</feature>
<sequence length="607" mass="65275">MHFRPLVGTLPPFSLPPSLVIQVLMSFLSLPLASLQNVSEPLSSGVHVHLSTIDILVAVGYLIGIVAIGLFAAWLHKKKQGAASEYFLAGKSLGWASIGLSLFATNISTLHLVSLAQNGFDTGLLNGNFEWMAGFTLVLLGLFFAPFYIRSGIATLPDFLERRYNRICRDCLAFVSILTAIVIHIAFALLTGGIILEELLEIPMMYSIIVLCVLTGIYTIVGGLLAVVVTECIQTIVLLGGAVLITALALWQLGGTVDAPGGWDGWQNLLSILDREDQGQRLSMLRPHGDADNMPWYAIMLGYPVLGIWYWCADQTIVQRVLGAKNEQHARQGPIFAGVLKILPVFLFVLPGLLAWALFTDGRLDLSLITVDGVVQSKGIYASMITELLPLGLRGVLVAALMAALMSTVSGALNSISTLFSYDIVKRFKPAVDDKSLVRVGRISAGIALMIAVALVPALNMFESIFNGMASIISHIAPPITSVLVLGVFWRGASSRAAAITLIGGSVLGIAVFATNTLMPEGTLNQLPGGFMMMAFYLFAVCVVAQALLSRLLPDVAAETGDLRGSELAWDPPWAALKIPGDSRLGDPRLLSTLLMLVMAVLYWIFR</sequence>
<feature type="transmembrane region" description="Helical" evidence="7">
    <location>
        <begin position="12"/>
        <end position="35"/>
    </location>
</feature>
<feature type="transmembrane region" description="Helical" evidence="7">
    <location>
        <begin position="396"/>
        <end position="422"/>
    </location>
</feature>
<gene>
    <name evidence="8" type="ORF">Rcae01_04075</name>
</gene>
<evidence type="ECO:0000256" key="4">
    <source>
        <dbReference type="ARBA" id="ARBA00022989"/>
    </source>
</evidence>
<accession>A0ABP9VWJ4</accession>
<dbReference type="PANTHER" id="PTHR11819">
    <property type="entry name" value="SOLUTE CARRIER FAMILY 5"/>
    <property type="match status" value="1"/>
</dbReference>
<organism evidence="8 9">
    <name type="scientific">Novipirellula caenicola</name>
    <dbReference type="NCBI Taxonomy" id="1536901"/>
    <lineage>
        <taxon>Bacteria</taxon>
        <taxon>Pseudomonadati</taxon>
        <taxon>Planctomycetota</taxon>
        <taxon>Planctomycetia</taxon>
        <taxon>Pirellulales</taxon>
        <taxon>Pirellulaceae</taxon>
        <taxon>Novipirellula</taxon>
    </lineage>
</organism>
<protein>
    <recommendedName>
        <fullName evidence="10">Sodium/glucose cotransporter</fullName>
    </recommendedName>
</protein>
<evidence type="ECO:0000256" key="3">
    <source>
        <dbReference type="ARBA" id="ARBA00022692"/>
    </source>
</evidence>
<feature type="transmembrane region" description="Helical" evidence="7">
    <location>
        <begin position="443"/>
        <end position="462"/>
    </location>
</feature>
<keyword evidence="5 7" id="KW-0472">Membrane</keyword>
<dbReference type="Gene3D" id="1.20.1730.10">
    <property type="entry name" value="Sodium/glucose cotransporter"/>
    <property type="match status" value="1"/>
</dbReference>
<name>A0ABP9VWJ4_9BACT</name>
<dbReference type="PANTHER" id="PTHR11819:SF195">
    <property type="entry name" value="SODIUM_GLUCOSE COTRANSPORTER 4"/>
    <property type="match status" value="1"/>
</dbReference>
<feature type="transmembrane region" description="Helical" evidence="7">
    <location>
        <begin position="236"/>
        <end position="254"/>
    </location>
</feature>
<keyword evidence="3 7" id="KW-0812">Transmembrane</keyword>
<feature type="transmembrane region" description="Helical" evidence="7">
    <location>
        <begin position="87"/>
        <end position="111"/>
    </location>
</feature>
<feature type="transmembrane region" description="Helical" evidence="7">
    <location>
        <begin position="131"/>
        <end position="150"/>
    </location>
</feature>
<keyword evidence="9" id="KW-1185">Reference proteome</keyword>
<feature type="transmembrane region" description="Helical" evidence="7">
    <location>
        <begin position="497"/>
        <end position="519"/>
    </location>
</feature>
<dbReference type="NCBIfam" id="TIGR00813">
    <property type="entry name" value="sss"/>
    <property type="match status" value="1"/>
</dbReference>
<evidence type="ECO:0000256" key="2">
    <source>
        <dbReference type="ARBA" id="ARBA00006434"/>
    </source>
</evidence>
<keyword evidence="4 7" id="KW-1133">Transmembrane helix</keyword>
<evidence type="ECO:0000256" key="6">
    <source>
        <dbReference type="RuleBase" id="RU362091"/>
    </source>
</evidence>